<name>A0AAV5BW68_ELECO</name>
<protein>
    <recommendedName>
        <fullName evidence="2">DUF6598 domain-containing protein</fullName>
    </recommendedName>
</protein>
<feature type="region of interest" description="Disordered" evidence="1">
    <location>
        <begin position="70"/>
        <end position="89"/>
    </location>
</feature>
<dbReference type="PANTHER" id="PTHR33065">
    <property type="entry name" value="OS07G0486400 PROTEIN"/>
    <property type="match status" value="1"/>
</dbReference>
<comment type="caution">
    <text evidence="3">The sequence shown here is derived from an EMBL/GenBank/DDBJ whole genome shotgun (WGS) entry which is preliminary data.</text>
</comment>
<feature type="compositionally biased region" description="Acidic residues" evidence="1">
    <location>
        <begin position="78"/>
        <end position="89"/>
    </location>
</feature>
<evidence type="ECO:0000259" key="2">
    <source>
        <dbReference type="Pfam" id="PF20241"/>
    </source>
</evidence>
<organism evidence="3 4">
    <name type="scientific">Eleusine coracana subsp. coracana</name>
    <dbReference type="NCBI Taxonomy" id="191504"/>
    <lineage>
        <taxon>Eukaryota</taxon>
        <taxon>Viridiplantae</taxon>
        <taxon>Streptophyta</taxon>
        <taxon>Embryophyta</taxon>
        <taxon>Tracheophyta</taxon>
        <taxon>Spermatophyta</taxon>
        <taxon>Magnoliopsida</taxon>
        <taxon>Liliopsida</taxon>
        <taxon>Poales</taxon>
        <taxon>Poaceae</taxon>
        <taxon>PACMAD clade</taxon>
        <taxon>Chloridoideae</taxon>
        <taxon>Cynodonteae</taxon>
        <taxon>Eleusininae</taxon>
        <taxon>Eleusine</taxon>
    </lineage>
</organism>
<dbReference type="Proteomes" id="UP001054889">
    <property type="component" value="Unassembled WGS sequence"/>
</dbReference>
<evidence type="ECO:0000313" key="4">
    <source>
        <dbReference type="Proteomes" id="UP001054889"/>
    </source>
</evidence>
<dbReference type="EMBL" id="BQKI01000003">
    <property type="protein sequence ID" value="GJM90227.1"/>
    <property type="molecule type" value="Genomic_DNA"/>
</dbReference>
<dbReference type="InterPro" id="IPR046533">
    <property type="entry name" value="DUF6598"/>
</dbReference>
<proteinExistence type="predicted"/>
<reference evidence="3" key="1">
    <citation type="journal article" date="2018" name="DNA Res.">
        <title>Multiple hybrid de novo genome assembly of finger millet, an orphan allotetraploid crop.</title>
        <authorList>
            <person name="Hatakeyama M."/>
            <person name="Aluri S."/>
            <person name="Balachadran M.T."/>
            <person name="Sivarajan S.R."/>
            <person name="Patrignani A."/>
            <person name="Gruter S."/>
            <person name="Poveda L."/>
            <person name="Shimizu-Inatsugi R."/>
            <person name="Baeten J."/>
            <person name="Francoijs K.J."/>
            <person name="Nataraja K.N."/>
            <person name="Reddy Y.A.N."/>
            <person name="Phadnis S."/>
            <person name="Ravikumar R.L."/>
            <person name="Schlapbach R."/>
            <person name="Sreeman S.M."/>
            <person name="Shimizu K.K."/>
        </authorList>
    </citation>
    <scope>NUCLEOTIDE SEQUENCE</scope>
</reference>
<evidence type="ECO:0000313" key="3">
    <source>
        <dbReference type="EMBL" id="GJM90227.1"/>
    </source>
</evidence>
<feature type="domain" description="DUF6598" evidence="2">
    <location>
        <begin position="401"/>
        <end position="476"/>
    </location>
</feature>
<keyword evidence="4" id="KW-1185">Reference proteome</keyword>
<reference evidence="3" key="2">
    <citation type="submission" date="2021-12" db="EMBL/GenBank/DDBJ databases">
        <title>Resequencing data analysis of finger millet.</title>
        <authorList>
            <person name="Hatakeyama M."/>
            <person name="Aluri S."/>
            <person name="Balachadran M.T."/>
            <person name="Sivarajan S.R."/>
            <person name="Poveda L."/>
            <person name="Shimizu-Inatsugi R."/>
            <person name="Schlapbach R."/>
            <person name="Sreeman S.M."/>
            <person name="Shimizu K.K."/>
        </authorList>
    </citation>
    <scope>NUCLEOTIDE SEQUENCE</scope>
</reference>
<sequence length="479" mass="53040">MASGSGVKGEEFANSEANMKRESMDAFCGDADDCRKSVDTKQDACTDVMEVTHGEKGARKVTEDVVFLCGEGPPPSELSDDEEGEVTDDEEFASLEDDHNSHNNHDYHGAGDVDPMYIFPHSRHRDGSIYMALNFCIARFEAMKLSDPEEDCKFVHGNCMMHSPRRMLQIFSLKLAKIPMDGGPIELYGYIAARDILEPLLNYVVKFCRDEPIIVQQGSLIEMTGPKRGIELYDTTLIEYDMRIKAGEKEKDDLQLIDGVSMVHDLDMFHRNPFTRRILGDCGAVDITVSRLDEAVEATVEVAISEVCSSFNLSLSCFISGLCEEIRLFDGTVGTSCGLRRSVVAVVKKTWMDLKFKVGSGLPSFSSNVEHCCSFRAFNHGFTSQHIEVGFASILVKGWLLNMTGPKRAIELGDTIIIEYDMKIKVGEQEMDDLQLIDGVSIVDMDTWNCSPFTCHIHGDCGAVDITAARLNNAVRGSG</sequence>
<gene>
    <name evidence="3" type="primary">ga06485</name>
    <name evidence="3" type="ORF">PR202_ga06485</name>
</gene>
<dbReference type="AlphaFoldDB" id="A0AAV5BW68"/>
<evidence type="ECO:0000256" key="1">
    <source>
        <dbReference type="SAM" id="MobiDB-lite"/>
    </source>
</evidence>
<dbReference type="Pfam" id="PF20241">
    <property type="entry name" value="DUF6598"/>
    <property type="match status" value="2"/>
</dbReference>
<dbReference type="PANTHER" id="PTHR33065:SF176">
    <property type="entry name" value="DUF6598 DOMAIN-CONTAINING PROTEIN"/>
    <property type="match status" value="1"/>
</dbReference>
<accession>A0AAV5BW68</accession>
<feature type="domain" description="DUF6598" evidence="2">
    <location>
        <begin position="167"/>
        <end position="397"/>
    </location>
</feature>